<name>A0A834SD90_9FABA</name>
<protein>
    <submittedName>
        <fullName evidence="1">Nodulation protein H</fullName>
    </submittedName>
</protein>
<organism evidence="1 2">
    <name type="scientific">Senna tora</name>
    <dbReference type="NCBI Taxonomy" id="362788"/>
    <lineage>
        <taxon>Eukaryota</taxon>
        <taxon>Viridiplantae</taxon>
        <taxon>Streptophyta</taxon>
        <taxon>Embryophyta</taxon>
        <taxon>Tracheophyta</taxon>
        <taxon>Spermatophyta</taxon>
        <taxon>Magnoliopsida</taxon>
        <taxon>eudicotyledons</taxon>
        <taxon>Gunneridae</taxon>
        <taxon>Pentapetalae</taxon>
        <taxon>rosids</taxon>
        <taxon>fabids</taxon>
        <taxon>Fabales</taxon>
        <taxon>Fabaceae</taxon>
        <taxon>Caesalpinioideae</taxon>
        <taxon>Cassia clade</taxon>
        <taxon>Senna</taxon>
    </lineage>
</organism>
<dbReference type="Proteomes" id="UP000634136">
    <property type="component" value="Unassembled WGS sequence"/>
</dbReference>
<sequence length="232" mass="26292">MKRWMKSEDLSKTLESTVASQRLGFLLLPPLLISECECLLLKVQLASRVRVSSPISIPLSLCKTLDPTPASLGARFPSFCHQRCGSACRTVLISISSKIGFVDIKVINQTCPELNLEPWEIPYVHYRKPNTYRMNVLATLRAAQTANDSEQRLMVGKIALDHDNERTLGLHLLQFSEVFNGFLDHKGNFIVVFYDCSVLNEFYDLLSVWRADKKALNLKEIKKMVFLAKIST</sequence>
<keyword evidence="2" id="KW-1185">Reference proteome</keyword>
<dbReference type="EMBL" id="JAAIUW010000057">
    <property type="protein sequence ID" value="KAF7800994.1"/>
    <property type="molecule type" value="Genomic_DNA"/>
</dbReference>
<reference evidence="1" key="1">
    <citation type="submission" date="2020-09" db="EMBL/GenBank/DDBJ databases">
        <title>Genome-Enabled Discovery of Anthraquinone Biosynthesis in Senna tora.</title>
        <authorList>
            <person name="Kang S.-H."/>
            <person name="Pandey R.P."/>
            <person name="Lee C.-M."/>
            <person name="Sim J.-S."/>
            <person name="Jeong J.-T."/>
            <person name="Choi B.-S."/>
            <person name="Jung M."/>
            <person name="Ginzburg D."/>
            <person name="Zhao K."/>
            <person name="Won S.Y."/>
            <person name="Oh T.-J."/>
            <person name="Yu Y."/>
            <person name="Kim N.-H."/>
            <person name="Lee O.R."/>
            <person name="Lee T.-H."/>
            <person name="Bashyal P."/>
            <person name="Kim T.-S."/>
            <person name="Lee W.-H."/>
            <person name="Kawkins C."/>
            <person name="Kim C.-K."/>
            <person name="Kim J.S."/>
            <person name="Ahn B.O."/>
            <person name="Rhee S.Y."/>
            <person name="Sohng J.K."/>
        </authorList>
    </citation>
    <scope>NUCLEOTIDE SEQUENCE</scope>
    <source>
        <tissue evidence="1">Leaf</tissue>
    </source>
</reference>
<evidence type="ECO:0000313" key="2">
    <source>
        <dbReference type="Proteomes" id="UP000634136"/>
    </source>
</evidence>
<dbReference type="AlphaFoldDB" id="A0A834SD90"/>
<comment type="caution">
    <text evidence="1">The sequence shown here is derived from an EMBL/GenBank/DDBJ whole genome shotgun (WGS) entry which is preliminary data.</text>
</comment>
<evidence type="ECO:0000313" key="1">
    <source>
        <dbReference type="EMBL" id="KAF7800994.1"/>
    </source>
</evidence>
<gene>
    <name evidence="1" type="ORF">G2W53_044507</name>
</gene>
<accession>A0A834SD90</accession>
<proteinExistence type="predicted"/>